<evidence type="ECO:0000313" key="2">
    <source>
        <dbReference type="EMBL" id="AGG54540.1"/>
    </source>
</evidence>
<dbReference type="RefSeq" id="YP_007676884.1">
    <property type="nucleotide sequence ID" value="NC_020872.1"/>
</dbReference>
<reference evidence="2 3" key="1">
    <citation type="submission" date="2010-03" db="EMBL/GenBank/DDBJ databases">
        <title>The Genome Sequence of Cyanophage P-SSP9.</title>
        <authorList>
            <consortium name="The Broad Institute Genome Sequencing Platform"/>
            <person name="Henn M.R."/>
            <person name="Sullivan M.S."/>
            <person name="Osburne M.S."/>
            <person name="Levin J."/>
            <person name="Malboeuf C."/>
            <person name="Casali M."/>
            <person name="Russ C."/>
            <person name="Lennon N."/>
            <person name="Erlich R."/>
            <person name="Young S.K."/>
            <person name="Koehrsen M."/>
            <person name="Yandava C."/>
            <person name="Zeng Q."/>
            <person name="Alvarado L."/>
            <person name="Anderson S."/>
            <person name="Berlin A."/>
            <person name="Borenstein D."/>
            <person name="Chen Z."/>
            <person name="Engels R."/>
            <person name="Freedman E."/>
            <person name="Gellesch M."/>
            <person name="Goldberg J."/>
            <person name="Green L."/>
            <person name="Griggs A."/>
            <person name="Gujja S."/>
            <person name="Heiman D."/>
            <person name="Hepburn T."/>
            <person name="Howarth C."/>
            <person name="Jen D."/>
            <person name="Larson L."/>
            <person name="Lewis B."/>
            <person name="Mehta T."/>
            <person name="Park D."/>
            <person name="Pearson M."/>
            <person name="Roberts A."/>
            <person name="Ryan E."/>
            <person name="Saif S."/>
            <person name="Shea T."/>
            <person name="Shenoy N."/>
            <person name="Sisk P."/>
            <person name="Stolte C."/>
            <person name="Sykes S."/>
            <person name="Walk T."/>
            <person name="White J."/>
            <person name="Yu Q."/>
            <person name="Coleman M.L."/>
            <person name="Huang K.H."/>
            <person name="Weigele P.R."/>
            <person name="DeFrancesco A.S."/>
            <person name="Kern S.E."/>
            <person name="Thompson L.R."/>
            <person name="Fu R."/>
            <person name="Hombeck B."/>
            <person name="Chisholm S.W."/>
            <person name="Haas B."/>
            <person name="Nusbaum C."/>
            <person name="Galagan J."/>
            <person name="Birren B."/>
        </authorList>
    </citation>
    <scope>NUCLEOTIDE SEQUENCE [LARGE SCALE GENOMIC DNA]</scope>
    <source>
        <strain evidence="2 3">P-SSP9</strain>
    </source>
</reference>
<protein>
    <submittedName>
        <fullName evidence="2">Uncharacterized protein</fullName>
    </submittedName>
</protein>
<dbReference type="Proteomes" id="UP000202740">
    <property type="component" value="Segment"/>
</dbReference>
<feature type="region of interest" description="Disordered" evidence="1">
    <location>
        <begin position="57"/>
        <end position="84"/>
    </location>
</feature>
<feature type="compositionally biased region" description="Polar residues" evidence="1">
    <location>
        <begin position="1"/>
        <end position="15"/>
    </location>
</feature>
<dbReference type="EMBL" id="HQ316584">
    <property type="protein sequence ID" value="AGG54540.1"/>
    <property type="molecule type" value="Genomic_DNA"/>
</dbReference>
<sequence length="84" mass="9445">MASTSKQEKPAQTQKLKTKPKRSRQDNGRYKTESTEIESGLEKEIDYSVKKRVDAPTEAAESAGKYSRKEKVTPSFGTVKTILH</sequence>
<feature type="compositionally biased region" description="Basic and acidic residues" evidence="1">
    <location>
        <begin position="23"/>
        <end position="41"/>
    </location>
</feature>
<gene>
    <name evidence="2" type="ORF">CYYG_00039</name>
</gene>
<dbReference type="KEGG" id="vg:15013349"/>
<dbReference type="GeneID" id="15013349"/>
<feature type="region of interest" description="Disordered" evidence="1">
    <location>
        <begin position="1"/>
        <end position="41"/>
    </location>
</feature>
<proteinExistence type="predicted"/>
<keyword evidence="3" id="KW-1185">Reference proteome</keyword>
<name>M1T369_9CAUD</name>
<evidence type="ECO:0000256" key="1">
    <source>
        <dbReference type="SAM" id="MobiDB-lite"/>
    </source>
</evidence>
<organism evidence="2 3">
    <name type="scientific">Cyanophage SS120-1</name>
    <dbReference type="NCBI Taxonomy" id="616674"/>
    <lineage>
        <taxon>Viruses</taxon>
        <taxon>Duplodnaviria</taxon>
        <taxon>Heunggongvirae</taxon>
        <taxon>Uroviricota</taxon>
        <taxon>Caudoviricetes</taxon>
        <taxon>Autographivirales</taxon>
        <taxon>Banchanvirus</taxon>
        <taxon>Banchanvirus SS1201</taxon>
    </lineage>
</organism>
<accession>M1T369</accession>
<evidence type="ECO:0000313" key="3">
    <source>
        <dbReference type="Proteomes" id="UP000202740"/>
    </source>
</evidence>